<dbReference type="EMBL" id="LR797393">
    <property type="protein sequence ID" value="CAB4213048.1"/>
    <property type="molecule type" value="Genomic_DNA"/>
</dbReference>
<accession>A0A6J5SGW1</accession>
<reference evidence="1" key="1">
    <citation type="submission" date="2020-05" db="EMBL/GenBank/DDBJ databases">
        <authorList>
            <person name="Chiriac C."/>
            <person name="Salcher M."/>
            <person name="Ghai R."/>
            <person name="Kavagutti S V."/>
        </authorList>
    </citation>
    <scope>NUCLEOTIDE SEQUENCE</scope>
</reference>
<name>A0A6J5SGW1_9CAUD</name>
<evidence type="ECO:0000313" key="1">
    <source>
        <dbReference type="EMBL" id="CAB4213048.1"/>
    </source>
</evidence>
<dbReference type="EMBL" id="LR798382">
    <property type="protein sequence ID" value="CAB5228042.1"/>
    <property type="molecule type" value="Genomic_DNA"/>
</dbReference>
<sequence length="102" mass="11617">MRDLRQASYARIRAARHRLRQARIYQIPFQVSISWYDFSLVERNCSLLATGLANGQTGGIGLESFSAFRERVFVGDNAFVNGFIGQQIFVFLLKNDSVVLKE</sequence>
<protein>
    <submittedName>
        <fullName evidence="1">Uncharacterized protein</fullName>
    </submittedName>
</protein>
<organism evidence="1">
    <name type="scientific">uncultured Caudovirales phage</name>
    <dbReference type="NCBI Taxonomy" id="2100421"/>
    <lineage>
        <taxon>Viruses</taxon>
        <taxon>Duplodnaviria</taxon>
        <taxon>Heunggongvirae</taxon>
        <taxon>Uroviricota</taxon>
        <taxon>Caudoviricetes</taxon>
        <taxon>Peduoviridae</taxon>
        <taxon>Maltschvirus</taxon>
        <taxon>Maltschvirus maltsch</taxon>
    </lineage>
</organism>
<evidence type="ECO:0000313" key="2">
    <source>
        <dbReference type="EMBL" id="CAB5228042.1"/>
    </source>
</evidence>
<gene>
    <name evidence="1" type="ORF">UFOVP1444_54</name>
    <name evidence="2" type="ORF">UFOVP1536_42</name>
</gene>
<proteinExistence type="predicted"/>